<keyword evidence="2" id="KW-0812">Transmembrane</keyword>
<evidence type="ECO:0000256" key="1">
    <source>
        <dbReference type="SAM" id="MobiDB-lite"/>
    </source>
</evidence>
<feature type="transmembrane region" description="Helical" evidence="2">
    <location>
        <begin position="709"/>
        <end position="731"/>
    </location>
</feature>
<name>A0A1Y5MU23_9BACT</name>
<dbReference type="AlphaFoldDB" id="A0A1Y5MU23"/>
<keyword evidence="3" id="KW-0732">Signal</keyword>
<reference evidence="4 5" key="1">
    <citation type="submission" date="2017-04" db="EMBL/GenBank/DDBJ databases">
        <title>Complete genome of Campylobacter concisus ATCC 33237T and draft genomes for an additional eight well characterized C. concisus strains.</title>
        <authorList>
            <person name="Cornelius A.J."/>
            <person name="Miller W.G."/>
            <person name="Lastovica A.J."/>
            <person name="On S.L."/>
            <person name="French N.P."/>
            <person name="Vandenberg O."/>
            <person name="Biggs P.J."/>
        </authorList>
    </citation>
    <scope>NUCLEOTIDE SEQUENCE [LARGE SCALE GENOMIC DNA]</scope>
    <source>
        <strain evidence="4 5">Lasto28.99</strain>
    </source>
</reference>
<feature type="signal peptide" evidence="3">
    <location>
        <begin position="1"/>
        <end position="20"/>
    </location>
</feature>
<feature type="compositionally biased region" description="Polar residues" evidence="1">
    <location>
        <begin position="526"/>
        <end position="535"/>
    </location>
</feature>
<protein>
    <submittedName>
        <fullName evidence="4">Uncharacterized protein</fullName>
    </submittedName>
</protein>
<feature type="compositionally biased region" description="Polar residues" evidence="1">
    <location>
        <begin position="460"/>
        <end position="469"/>
    </location>
</feature>
<feature type="chain" id="PRO_5013368650" evidence="3">
    <location>
        <begin position="21"/>
        <end position="737"/>
    </location>
</feature>
<evidence type="ECO:0000256" key="3">
    <source>
        <dbReference type="SAM" id="SignalP"/>
    </source>
</evidence>
<evidence type="ECO:0000313" key="5">
    <source>
        <dbReference type="Proteomes" id="UP000195967"/>
    </source>
</evidence>
<sequence length="737" mass="81581">MKFLVRSFIFLSLLCSLAFSYNCPSGLCSVIRDKDFDSSFKPIDGKFLKGNNYYGLRSPETGYYFIYSFTITQEAYYFLGSKTPGFYVGFNSNHVYIGGERRSGRFGQRGGGGIFDYFVASDNPNDPVFDYYDFTVFVSHDVARCKLNQEFNTDTMQCVDSCPVGQTWDVEKNACVDPCPADQIFNKETGKCESKLKRPDWCPAPMIYNERKVELLLRDTTVEECLPDPNIDRDKCKSFGMVYHDCADLYGLELTACMSFPEGCYTTSTLHKLEAEQQLESDLFLMGGFMIPLPINSIKNGLTSLSNFFKGLFASGSKAPKINLLEYRPQLVDIKATKAGPEPVFDFKPVDDSAIALNNTFRETGKIDPAASTSSNIIKSPQKLADVSPNLRKFDLPKDASISKIENNTIVTAKLKDMSKPIPTKEITVPNEVKNINLDYDLNTMFKTSDKPTPNLPMTIKQTSNTGNKATYKGNIVTPDQSIIDVDVVETTTQTGSRVQDVTYSYTYKTPKGNSKFSTGYVNTIGSDNRVNNSIPKDGTSSSGGNSSSSGGNSSSPGNGGSGSSTTTPTQPSQSIDLSSLEQAINRNGAKLDAINDTLTSIKNQQQEQWNYDPNINTATSFSALQSELAKFDVSVNDAFNFLNNFKSDIDNLMNNFNESLEVFKNGIDTPDIPKGTCPFTISGPTPGSQKNNLFVIDPCRIVTPYRSILTLFFTIWFSFEIIMFSLKYLFRVGGES</sequence>
<proteinExistence type="predicted"/>
<accession>A0A1Y5MU23</accession>
<dbReference type="RefSeq" id="WP_180382185.1">
    <property type="nucleotide sequence ID" value="NZ_CABMKR010000012.1"/>
</dbReference>
<evidence type="ECO:0000256" key="2">
    <source>
        <dbReference type="SAM" id="Phobius"/>
    </source>
</evidence>
<dbReference type="Proteomes" id="UP000195967">
    <property type="component" value="Unassembled WGS sequence"/>
</dbReference>
<feature type="region of interest" description="Disordered" evidence="1">
    <location>
        <begin position="449"/>
        <end position="473"/>
    </location>
</feature>
<feature type="compositionally biased region" description="Low complexity" evidence="1">
    <location>
        <begin position="539"/>
        <end position="557"/>
    </location>
</feature>
<feature type="region of interest" description="Disordered" evidence="1">
    <location>
        <begin position="526"/>
        <end position="576"/>
    </location>
</feature>
<comment type="caution">
    <text evidence="4">The sequence shown here is derived from an EMBL/GenBank/DDBJ whole genome shotgun (WGS) entry which is preliminary data.</text>
</comment>
<keyword evidence="2" id="KW-1133">Transmembrane helix</keyword>
<organism evidence="4 5">
    <name type="scientific">Campylobacter concisus</name>
    <dbReference type="NCBI Taxonomy" id="199"/>
    <lineage>
        <taxon>Bacteria</taxon>
        <taxon>Pseudomonadati</taxon>
        <taxon>Campylobacterota</taxon>
        <taxon>Epsilonproteobacteria</taxon>
        <taxon>Campylobacterales</taxon>
        <taxon>Campylobacteraceae</taxon>
        <taxon>Campylobacter</taxon>
    </lineage>
</organism>
<dbReference type="EMBL" id="NDYO01000012">
    <property type="protein sequence ID" value="OUT10743.1"/>
    <property type="molecule type" value="Genomic_DNA"/>
</dbReference>
<gene>
    <name evidence="4" type="ORF">B9N62_08620</name>
</gene>
<feature type="compositionally biased region" description="Low complexity" evidence="1">
    <location>
        <begin position="564"/>
        <end position="575"/>
    </location>
</feature>
<keyword evidence="2" id="KW-0472">Membrane</keyword>
<evidence type="ECO:0000313" key="4">
    <source>
        <dbReference type="EMBL" id="OUT10743.1"/>
    </source>
</evidence>